<dbReference type="Gene3D" id="2.130.10.10">
    <property type="entry name" value="YVTN repeat-like/Quinoprotein amine dehydrogenase"/>
    <property type="match status" value="1"/>
</dbReference>
<dbReference type="InterPro" id="IPR056150">
    <property type="entry name" value="WD40_CDC20-Fz"/>
</dbReference>
<dbReference type="EMBL" id="CVRI01000020">
    <property type="protein sequence ID" value="CRK91120.1"/>
    <property type="molecule type" value="Genomic_DNA"/>
</dbReference>
<evidence type="ECO:0000313" key="17">
    <source>
        <dbReference type="Proteomes" id="UP000183832"/>
    </source>
</evidence>
<dbReference type="GO" id="GO:0051301">
    <property type="term" value="P:cell division"/>
    <property type="evidence" value="ECO:0007669"/>
    <property type="project" value="UniProtKB-KW"/>
</dbReference>
<feature type="compositionally biased region" description="Polar residues" evidence="14">
    <location>
        <begin position="101"/>
        <end position="110"/>
    </location>
</feature>
<dbReference type="InterPro" id="IPR033010">
    <property type="entry name" value="Cdc20/Fizzy"/>
</dbReference>
<keyword evidence="6" id="KW-0498">Mitosis</keyword>
<dbReference type="OrthoDB" id="10263272at2759"/>
<keyword evidence="7" id="KW-0833">Ubl conjugation pathway</keyword>
<evidence type="ECO:0000256" key="3">
    <source>
        <dbReference type="ARBA" id="ARBA00022574"/>
    </source>
</evidence>
<evidence type="ECO:0000256" key="9">
    <source>
        <dbReference type="ARBA" id="ARBA00062231"/>
    </source>
</evidence>
<dbReference type="GO" id="GO:0010997">
    <property type="term" value="F:anaphase-promoting complex binding"/>
    <property type="evidence" value="ECO:0007669"/>
    <property type="project" value="InterPro"/>
</dbReference>
<feature type="compositionally biased region" description="Polar residues" evidence="14">
    <location>
        <begin position="142"/>
        <end position="155"/>
    </location>
</feature>
<feature type="region of interest" description="Disordered" evidence="14">
    <location>
        <begin position="58"/>
        <end position="118"/>
    </location>
</feature>
<dbReference type="GO" id="GO:0031145">
    <property type="term" value="P:anaphase-promoting complex-dependent catabolic process"/>
    <property type="evidence" value="ECO:0007669"/>
    <property type="project" value="TreeGrafter"/>
</dbReference>
<dbReference type="PROSITE" id="PS50294">
    <property type="entry name" value="WD_REPEATS_REGION"/>
    <property type="match status" value="2"/>
</dbReference>
<evidence type="ECO:0000256" key="14">
    <source>
        <dbReference type="SAM" id="MobiDB-lite"/>
    </source>
</evidence>
<evidence type="ECO:0000256" key="13">
    <source>
        <dbReference type="PROSITE-ProRule" id="PRU00221"/>
    </source>
</evidence>
<dbReference type="GO" id="GO:0005680">
    <property type="term" value="C:anaphase-promoting complex"/>
    <property type="evidence" value="ECO:0007669"/>
    <property type="project" value="TreeGrafter"/>
</dbReference>
<keyword evidence="3 13" id="KW-0853">WD repeat</keyword>
<keyword evidence="17" id="KW-1185">Reference proteome</keyword>
<feature type="repeat" description="WD" evidence="13">
    <location>
        <begin position="483"/>
        <end position="515"/>
    </location>
</feature>
<evidence type="ECO:0000256" key="1">
    <source>
        <dbReference type="ARBA" id="ARBA00004906"/>
    </source>
</evidence>
<dbReference type="Pfam" id="PF24807">
    <property type="entry name" value="WD40_CDC20-Fz"/>
    <property type="match status" value="1"/>
</dbReference>
<proteinExistence type="inferred from homology"/>
<dbReference type="SMART" id="SM00320">
    <property type="entry name" value="WD40"/>
    <property type="match status" value="6"/>
</dbReference>
<accession>A0A1J1HSS0</accession>
<dbReference type="SUPFAM" id="SSF50978">
    <property type="entry name" value="WD40 repeat-like"/>
    <property type="match status" value="1"/>
</dbReference>
<dbReference type="GO" id="GO:1990757">
    <property type="term" value="F:ubiquitin ligase activator activity"/>
    <property type="evidence" value="ECO:0007669"/>
    <property type="project" value="TreeGrafter"/>
</dbReference>
<gene>
    <name evidence="16" type="ORF">CLUMA_CG004808</name>
</gene>
<evidence type="ECO:0000259" key="15">
    <source>
        <dbReference type="Pfam" id="PF24807"/>
    </source>
</evidence>
<dbReference type="PANTHER" id="PTHR19918">
    <property type="entry name" value="CELL DIVISION CYCLE 20 CDC20 FIZZY -RELATED"/>
    <property type="match status" value="1"/>
</dbReference>
<evidence type="ECO:0000256" key="10">
    <source>
        <dbReference type="ARBA" id="ARBA00070718"/>
    </source>
</evidence>
<feature type="repeat" description="WD" evidence="13">
    <location>
        <begin position="347"/>
        <end position="388"/>
    </location>
</feature>
<dbReference type="GO" id="GO:1905786">
    <property type="term" value="P:positive regulation of anaphase-promoting complex-dependent catabolic process"/>
    <property type="evidence" value="ECO:0007669"/>
    <property type="project" value="TreeGrafter"/>
</dbReference>
<dbReference type="PROSITE" id="PS50082">
    <property type="entry name" value="WD_REPEATS_2"/>
    <property type="match status" value="2"/>
</dbReference>
<evidence type="ECO:0000256" key="7">
    <source>
        <dbReference type="ARBA" id="ARBA00022786"/>
    </source>
</evidence>
<comment type="similarity">
    <text evidence="2">Belongs to the WD repeat CDC20/Fizzy family.</text>
</comment>
<dbReference type="InterPro" id="IPR001680">
    <property type="entry name" value="WD40_rpt"/>
</dbReference>
<dbReference type="InterPro" id="IPR015943">
    <property type="entry name" value="WD40/YVTN_repeat-like_dom_sf"/>
</dbReference>
<feature type="domain" description="CDC20/Fizzy WD40" evidence="15">
    <location>
        <begin position="219"/>
        <end position="514"/>
    </location>
</feature>
<evidence type="ECO:0000256" key="2">
    <source>
        <dbReference type="ARBA" id="ARBA00006445"/>
    </source>
</evidence>
<keyword evidence="4" id="KW-0132">Cell division</keyword>
<evidence type="ECO:0000313" key="16">
    <source>
        <dbReference type="EMBL" id="CRK91120.1"/>
    </source>
</evidence>
<comment type="function">
    <text evidence="12">Substrate-specific adapter of the anaphase promoting complex/cyclosome (APC/C) complex that confers substrate specificity by binding to substrates and targeting them to the APC/C complex for ubiquitination and degradation. Recognizes and binds the destruction box (D box) on protein substrates. Involved in the metaphase/anaphase transition of cell cycle. Is regulated by MAD2L1: in metaphase the MAD2L1-CDC20-APC/C ternary complex is inactive and in anaphase the CDC20-APC/C binary complex is active in degrading substrates. The CDC20-APC/C complex positively regulates the formation of synaptic vesicle clustering at active zone to the presynaptic membrane in postmitotic neurons. CDC20-APC/C-induced degradation of NEUROD2 induces presynaptic differentiation. The CDC20-APC/C complex promotes proper dilation formation and radial migration by degrading CCDC41.</text>
</comment>
<evidence type="ECO:0000256" key="8">
    <source>
        <dbReference type="ARBA" id="ARBA00023306"/>
    </source>
</evidence>
<dbReference type="CDD" id="cd00200">
    <property type="entry name" value="WD40"/>
    <property type="match status" value="1"/>
</dbReference>
<dbReference type="STRING" id="568069.A0A1J1HSS0"/>
<reference evidence="16 17" key="1">
    <citation type="submission" date="2015-04" db="EMBL/GenBank/DDBJ databases">
        <authorList>
            <person name="Syromyatnikov M.Y."/>
            <person name="Popov V.N."/>
        </authorList>
    </citation>
    <scope>NUCLEOTIDE SEQUENCE [LARGE SCALE GENOMIC DNA]</scope>
</reference>
<keyword evidence="8" id="KW-0131">Cell cycle</keyword>
<feature type="compositionally biased region" description="Polar residues" evidence="14">
    <location>
        <begin position="66"/>
        <end position="76"/>
    </location>
</feature>
<comment type="pathway">
    <text evidence="1">Protein modification; protein ubiquitination.</text>
</comment>
<dbReference type="AlphaFoldDB" id="A0A1J1HSS0"/>
<evidence type="ECO:0000256" key="6">
    <source>
        <dbReference type="ARBA" id="ARBA00022776"/>
    </source>
</evidence>
<dbReference type="FunFam" id="2.130.10.10:FF:000224">
    <property type="entry name" value="cell division cycle protein 20 homolog"/>
    <property type="match status" value="1"/>
</dbReference>
<dbReference type="Proteomes" id="UP000183832">
    <property type="component" value="Unassembled WGS sequence"/>
</dbReference>
<feature type="region of interest" description="Disordered" evidence="14">
    <location>
        <begin position="135"/>
        <end position="157"/>
    </location>
</feature>
<evidence type="ECO:0000256" key="12">
    <source>
        <dbReference type="ARBA" id="ARBA00093365"/>
    </source>
</evidence>
<protein>
    <recommendedName>
        <fullName evidence="10">Cell division cycle protein 20 homolog</fullName>
    </recommendedName>
    <alternativeName>
        <fullName evidence="11">p55CDC</fullName>
    </alternativeName>
</protein>
<name>A0A1J1HSS0_9DIPT</name>
<organism evidence="16 17">
    <name type="scientific">Clunio marinus</name>
    <dbReference type="NCBI Taxonomy" id="568069"/>
    <lineage>
        <taxon>Eukaryota</taxon>
        <taxon>Metazoa</taxon>
        <taxon>Ecdysozoa</taxon>
        <taxon>Arthropoda</taxon>
        <taxon>Hexapoda</taxon>
        <taxon>Insecta</taxon>
        <taxon>Pterygota</taxon>
        <taxon>Neoptera</taxon>
        <taxon>Endopterygota</taxon>
        <taxon>Diptera</taxon>
        <taxon>Nematocera</taxon>
        <taxon>Chironomoidea</taxon>
        <taxon>Chironomidae</taxon>
        <taxon>Clunio</taxon>
    </lineage>
</organism>
<sequence length="543" mass="59851">MSQFKFLNDMNNLLNLDGELKNQSKPRWQRKMESSMNGSVNASKLSVSYNNSFMTAMSGTSMTTGNKTPNKSTIDVSCSKKKTPNDKKSPGRKTPTRGGNVINNNGSKTPSGGDRFIPNRVATNFELGHYLMKQEQQKTDGNENSTDNNQKSPSNKVRALSEAMHGMDISKKRILTYQTKAPAAPESHINPLRVVYSVKTPSSSKSGTRFIPTNPERILDAPDILNDYYLNLLDWSSANIVTVALGTSVYLWNAESGNVEILFEKEANDHACSLEWIQEGHILAVGTNNGNVELWDCSKMRRLRIMTGHSARVGALAWNSYVVSSGSRDGSIIHHDVRQRDHLVSTLNGHSQEVCGLKWSPDLKYLASGGNDNLVNIWGAESGSNMTGSAPIHVLNDHQAAVRALAWCPWQSNILASGGGTADRCIKFWNVSNGTCANSVDTNSQVCSLLFSKNYKELISAHGYANNQLTIWKYPSMIKQADLTGHSQRVLQLAMSPDGSTVMSAGADETLRLWNCFAPDPHFDKKKITKTEKTSFLLKQSIR</sequence>
<dbReference type="InterPro" id="IPR036322">
    <property type="entry name" value="WD40_repeat_dom_sf"/>
</dbReference>
<keyword evidence="5" id="KW-0677">Repeat</keyword>
<comment type="subunit">
    <text evidence="9">Component of a complex with CDC20, CDC27, SPATC1 and TUBG1. Interacts with NEUROD2. Interacts with dimeric MAD2L1 in its closed conformation form. Interacts with BUB1B. The phosphorylated form interacts with APC/C. Interacts with NINL. May interact with MAD2L2. Interacts with CDK5RAP2. Interacts with SIRT2. Interacts with isoform 1 of NEK2. Interacts with HSF1 (via phosphorylated form); this interaction occurs in mitosis in a MAD2L1-dependent manner and prevents PLK1-stimulated degradation of HSF1 by blocking the recruitment of the SCF(BTRC) ubiquitin ligase complex. Interacts (via the N-terminal substrate-binding domain) with FBXO5. Interacts with CCNF. Interacts with USP22.</text>
</comment>
<evidence type="ECO:0000256" key="5">
    <source>
        <dbReference type="ARBA" id="ARBA00022737"/>
    </source>
</evidence>
<evidence type="ECO:0000256" key="4">
    <source>
        <dbReference type="ARBA" id="ARBA00022618"/>
    </source>
</evidence>
<dbReference type="PANTHER" id="PTHR19918:SF8">
    <property type="entry name" value="FI02843P"/>
    <property type="match status" value="1"/>
</dbReference>
<evidence type="ECO:0000256" key="11">
    <source>
        <dbReference type="ARBA" id="ARBA00079207"/>
    </source>
</evidence>